<dbReference type="Proteomes" id="UP000249915">
    <property type="component" value="Unassembled WGS sequence"/>
</dbReference>
<dbReference type="CDD" id="cd00293">
    <property type="entry name" value="USP-like"/>
    <property type="match status" value="1"/>
</dbReference>
<comment type="similarity">
    <text evidence="1">Belongs to the universal stress protein A family.</text>
</comment>
<dbReference type="InterPro" id="IPR014729">
    <property type="entry name" value="Rossmann-like_a/b/a_fold"/>
</dbReference>
<comment type="caution">
    <text evidence="2">The sequence shown here is derived from an EMBL/GenBank/DDBJ whole genome shotgun (WGS) entry which is preliminary data.</text>
</comment>
<dbReference type="PRINTS" id="PR01438">
    <property type="entry name" value="UNVRSLSTRESS"/>
</dbReference>
<name>A0A2V4ARZ9_9PSEU</name>
<gene>
    <name evidence="2" type="ORF">BAY60_20780</name>
</gene>
<dbReference type="RefSeq" id="WP_112282915.1">
    <property type="nucleotide sequence ID" value="NZ_MASW01000005.1"/>
</dbReference>
<dbReference type="InterPro" id="IPR006015">
    <property type="entry name" value="Universal_stress_UspA"/>
</dbReference>
<accession>A0A2V4ARZ9</accession>
<sequence length="151" mass="16015">MSQAPGNRPIVVGVDDTDDYCHALHWALDEALLRGCPLRAVTVWSVEPAHDFVWTAAGALRDRHEARLADIVARATKDRDAVPDIETTVVESAPADALVDLARGAALLVVGRHRGQYLRKALLGSVGAACAKHAPVPVVVVPPPLAPGESR</sequence>
<keyword evidence="3" id="KW-1185">Reference proteome</keyword>
<reference evidence="2 3" key="1">
    <citation type="submission" date="2016-07" db="EMBL/GenBank/DDBJ databases">
        <title>Draft genome sequence of Prauserella muralis DSM 45305, isolated from a mould-covered wall in an indoor environment.</title>
        <authorList>
            <person name="Ruckert C."/>
            <person name="Albersmeier A."/>
            <person name="Jiang C.-L."/>
            <person name="Jiang Y."/>
            <person name="Kalinowski J."/>
            <person name="Schneider O."/>
            <person name="Winkler A."/>
            <person name="Zotchev S.B."/>
        </authorList>
    </citation>
    <scope>NUCLEOTIDE SEQUENCE [LARGE SCALE GENOMIC DNA]</scope>
    <source>
        <strain evidence="2 3">DSM 45305</strain>
    </source>
</reference>
<dbReference type="AlphaFoldDB" id="A0A2V4ARZ9"/>
<dbReference type="Gene3D" id="3.40.50.620">
    <property type="entry name" value="HUPs"/>
    <property type="match status" value="1"/>
</dbReference>
<organism evidence="2 3">
    <name type="scientific">Prauserella muralis</name>
    <dbReference type="NCBI Taxonomy" id="588067"/>
    <lineage>
        <taxon>Bacteria</taxon>
        <taxon>Bacillati</taxon>
        <taxon>Actinomycetota</taxon>
        <taxon>Actinomycetes</taxon>
        <taxon>Pseudonocardiales</taxon>
        <taxon>Pseudonocardiaceae</taxon>
        <taxon>Prauserella</taxon>
    </lineage>
</organism>
<evidence type="ECO:0000256" key="1">
    <source>
        <dbReference type="ARBA" id="ARBA00008791"/>
    </source>
</evidence>
<evidence type="ECO:0000313" key="2">
    <source>
        <dbReference type="EMBL" id="PXY22311.1"/>
    </source>
</evidence>
<dbReference type="Pfam" id="PF00582">
    <property type="entry name" value="Usp"/>
    <property type="match status" value="1"/>
</dbReference>
<evidence type="ECO:0000313" key="3">
    <source>
        <dbReference type="Proteomes" id="UP000249915"/>
    </source>
</evidence>
<dbReference type="SUPFAM" id="SSF52402">
    <property type="entry name" value="Adenine nucleotide alpha hydrolases-like"/>
    <property type="match status" value="1"/>
</dbReference>
<proteinExistence type="inferred from homology"/>
<dbReference type="PANTHER" id="PTHR31964">
    <property type="entry name" value="ADENINE NUCLEOTIDE ALPHA HYDROLASES-LIKE SUPERFAMILY PROTEIN"/>
    <property type="match status" value="1"/>
</dbReference>
<protein>
    <submittedName>
        <fullName evidence="2">Uncharacterized protein</fullName>
    </submittedName>
</protein>
<dbReference type="EMBL" id="MASW01000005">
    <property type="protein sequence ID" value="PXY22311.1"/>
    <property type="molecule type" value="Genomic_DNA"/>
</dbReference>
<dbReference type="OrthoDB" id="5244367at2"/>
<dbReference type="PANTHER" id="PTHR31964:SF113">
    <property type="entry name" value="USPA DOMAIN-CONTAINING PROTEIN"/>
    <property type="match status" value="1"/>
</dbReference>
<dbReference type="InterPro" id="IPR006016">
    <property type="entry name" value="UspA"/>
</dbReference>